<proteinExistence type="predicted"/>
<evidence type="ECO:0000256" key="1">
    <source>
        <dbReference type="SAM" id="MobiDB-lite"/>
    </source>
</evidence>
<accession>A0ABV6M5J6</accession>
<comment type="caution">
    <text evidence="2">The sequence shown here is derived from an EMBL/GenBank/DDBJ whole genome shotgun (WGS) entry which is preliminary data.</text>
</comment>
<name>A0ABV6M5J6_9ACTN</name>
<reference evidence="2 3" key="1">
    <citation type="submission" date="2024-09" db="EMBL/GenBank/DDBJ databases">
        <authorList>
            <person name="Sun Q."/>
            <person name="Mori K."/>
        </authorList>
    </citation>
    <scope>NUCLEOTIDE SEQUENCE [LARGE SCALE GENOMIC DNA]</scope>
    <source>
        <strain evidence="2 3">TBRC 3947</strain>
    </source>
</reference>
<organism evidence="2 3">
    <name type="scientific">Phytohabitans kaempferiae</name>
    <dbReference type="NCBI Taxonomy" id="1620943"/>
    <lineage>
        <taxon>Bacteria</taxon>
        <taxon>Bacillati</taxon>
        <taxon>Actinomycetota</taxon>
        <taxon>Actinomycetes</taxon>
        <taxon>Micromonosporales</taxon>
        <taxon>Micromonosporaceae</taxon>
    </lineage>
</organism>
<sequence>MPSDDSDSPTTSAPRVVPHERPLPFANQPAGQVPRATAVHAEVAAAGRREGGR</sequence>
<dbReference type="Proteomes" id="UP001589867">
    <property type="component" value="Unassembled WGS sequence"/>
</dbReference>
<gene>
    <name evidence="2" type="ORF">ACFFIA_20120</name>
</gene>
<protein>
    <submittedName>
        <fullName evidence="2">Uncharacterized protein</fullName>
    </submittedName>
</protein>
<dbReference type="EMBL" id="JBHLUH010000039">
    <property type="protein sequence ID" value="MFC0529972.1"/>
    <property type="molecule type" value="Genomic_DNA"/>
</dbReference>
<evidence type="ECO:0000313" key="3">
    <source>
        <dbReference type="Proteomes" id="UP001589867"/>
    </source>
</evidence>
<dbReference type="RefSeq" id="WP_377253051.1">
    <property type="nucleotide sequence ID" value="NZ_JBHLUH010000039.1"/>
</dbReference>
<feature type="region of interest" description="Disordered" evidence="1">
    <location>
        <begin position="1"/>
        <end position="36"/>
    </location>
</feature>
<evidence type="ECO:0000313" key="2">
    <source>
        <dbReference type="EMBL" id="MFC0529972.1"/>
    </source>
</evidence>
<keyword evidence="3" id="KW-1185">Reference proteome</keyword>